<name>A0A4R6M1R2_9FIRM</name>
<dbReference type="Pfam" id="PF00528">
    <property type="entry name" value="BPD_transp_1"/>
    <property type="match status" value="1"/>
</dbReference>
<evidence type="ECO:0000313" key="9">
    <source>
        <dbReference type="EMBL" id="TDO95177.1"/>
    </source>
</evidence>
<dbReference type="OrthoDB" id="9761387at2"/>
<dbReference type="InterPro" id="IPR000515">
    <property type="entry name" value="MetI-like"/>
</dbReference>
<dbReference type="PROSITE" id="PS50928">
    <property type="entry name" value="ABC_TM1"/>
    <property type="match status" value="1"/>
</dbReference>
<keyword evidence="4 7" id="KW-0812">Transmembrane</keyword>
<dbReference type="PANTHER" id="PTHR43005:SF1">
    <property type="entry name" value="SPERMIDINE_PUTRESCINE TRANSPORT SYSTEM PERMEASE PROTEIN"/>
    <property type="match status" value="1"/>
</dbReference>
<feature type="domain" description="ABC transmembrane type-1" evidence="8">
    <location>
        <begin position="69"/>
        <end position="285"/>
    </location>
</feature>
<evidence type="ECO:0000256" key="7">
    <source>
        <dbReference type="RuleBase" id="RU363032"/>
    </source>
</evidence>
<accession>A0A4R6M1R2</accession>
<dbReference type="PANTHER" id="PTHR43005">
    <property type="entry name" value="BLR7065 PROTEIN"/>
    <property type="match status" value="1"/>
</dbReference>
<feature type="transmembrane region" description="Helical" evidence="7">
    <location>
        <begin position="204"/>
        <end position="225"/>
    </location>
</feature>
<feature type="transmembrane region" description="Helical" evidence="7">
    <location>
        <begin position="132"/>
        <end position="152"/>
    </location>
</feature>
<reference evidence="9 10" key="1">
    <citation type="submission" date="2019-03" db="EMBL/GenBank/DDBJ databases">
        <title>Subsurface microbial communities from deep shales in Ohio and West Virginia, USA.</title>
        <authorList>
            <person name="Wrighton K."/>
        </authorList>
    </citation>
    <scope>NUCLEOTIDE SEQUENCE [LARGE SCALE GENOMIC DNA]</scope>
    <source>
        <strain evidence="9 10">MA284_T2</strain>
    </source>
</reference>
<feature type="transmembrane region" description="Helical" evidence="7">
    <location>
        <begin position="73"/>
        <end position="94"/>
    </location>
</feature>
<evidence type="ECO:0000256" key="4">
    <source>
        <dbReference type="ARBA" id="ARBA00022692"/>
    </source>
</evidence>
<feature type="transmembrane region" description="Helical" evidence="7">
    <location>
        <begin position="12"/>
        <end position="31"/>
    </location>
</feature>
<gene>
    <name evidence="9" type="ORF">DFR79_101176</name>
</gene>
<evidence type="ECO:0000256" key="1">
    <source>
        <dbReference type="ARBA" id="ARBA00004651"/>
    </source>
</evidence>
<keyword evidence="3" id="KW-1003">Cell membrane</keyword>
<dbReference type="CDD" id="cd06261">
    <property type="entry name" value="TM_PBP2"/>
    <property type="match status" value="1"/>
</dbReference>
<protein>
    <submittedName>
        <fullName evidence="9">Carbohydrate ABC transporter membrane protein 1 (CUT1 family)</fullName>
    </submittedName>
</protein>
<evidence type="ECO:0000313" key="10">
    <source>
        <dbReference type="Proteomes" id="UP000295064"/>
    </source>
</evidence>
<dbReference type="GO" id="GO:0055085">
    <property type="term" value="P:transmembrane transport"/>
    <property type="evidence" value="ECO:0007669"/>
    <property type="project" value="InterPro"/>
</dbReference>
<organism evidence="9 10">
    <name type="scientific">Halanaerobium saccharolyticum</name>
    <dbReference type="NCBI Taxonomy" id="43595"/>
    <lineage>
        <taxon>Bacteria</taxon>
        <taxon>Bacillati</taxon>
        <taxon>Bacillota</taxon>
        <taxon>Clostridia</taxon>
        <taxon>Halanaerobiales</taxon>
        <taxon>Halanaerobiaceae</taxon>
        <taxon>Halanaerobium</taxon>
    </lineage>
</organism>
<dbReference type="SUPFAM" id="SSF161098">
    <property type="entry name" value="MetI-like"/>
    <property type="match status" value="1"/>
</dbReference>
<keyword evidence="6 7" id="KW-0472">Membrane</keyword>
<sequence length="294" mass="33139">MLKKIFDKYFHYWMVFPAILLLAFVVIYPTFNLFYTSLFFKNGQLGVTRFVGLQNYKKLFFDANFWQYLGHTFVYVGSAVTISLILGLIISNILNKSIKGRSALRTIMLLPWMIPLVLTGITWRWILQDIYGAFNALLMQLGIINQSIAWLTDGTTAMIGVITADFWANTPFVTIILLAGMQSIPDQLYEAADVDGATGWQKFYNITLPLIKPSIFVALVMRTLFAIRALDIVYALTGGGPGESTEVLASYIYNLGRRWLRMGYGSTIGVILLLITIALVFSFMFILKPGSARE</sequence>
<keyword evidence="5 7" id="KW-1133">Transmembrane helix</keyword>
<evidence type="ECO:0000256" key="6">
    <source>
        <dbReference type="ARBA" id="ARBA00023136"/>
    </source>
</evidence>
<feature type="transmembrane region" description="Helical" evidence="7">
    <location>
        <begin position="164"/>
        <end position="184"/>
    </location>
</feature>
<comment type="subcellular location">
    <subcellularLocation>
        <location evidence="1 7">Cell membrane</location>
        <topology evidence="1 7">Multi-pass membrane protein</topology>
    </subcellularLocation>
</comment>
<dbReference type="RefSeq" id="WP_133513612.1">
    <property type="nucleotide sequence ID" value="NZ_SNWX01000001.1"/>
</dbReference>
<keyword evidence="2 7" id="KW-0813">Transport</keyword>
<proteinExistence type="inferred from homology"/>
<feature type="transmembrane region" description="Helical" evidence="7">
    <location>
        <begin position="106"/>
        <end position="126"/>
    </location>
</feature>
<evidence type="ECO:0000256" key="3">
    <source>
        <dbReference type="ARBA" id="ARBA00022475"/>
    </source>
</evidence>
<evidence type="ECO:0000256" key="5">
    <source>
        <dbReference type="ARBA" id="ARBA00022989"/>
    </source>
</evidence>
<comment type="similarity">
    <text evidence="7">Belongs to the binding-protein-dependent transport system permease family.</text>
</comment>
<feature type="transmembrane region" description="Helical" evidence="7">
    <location>
        <begin position="267"/>
        <end position="287"/>
    </location>
</feature>
<dbReference type="GO" id="GO:0005886">
    <property type="term" value="C:plasma membrane"/>
    <property type="evidence" value="ECO:0007669"/>
    <property type="project" value="UniProtKB-SubCell"/>
</dbReference>
<dbReference type="EMBL" id="SNWX01000001">
    <property type="protein sequence ID" value="TDO95177.1"/>
    <property type="molecule type" value="Genomic_DNA"/>
</dbReference>
<evidence type="ECO:0000259" key="8">
    <source>
        <dbReference type="PROSITE" id="PS50928"/>
    </source>
</evidence>
<dbReference type="InterPro" id="IPR035906">
    <property type="entry name" value="MetI-like_sf"/>
</dbReference>
<dbReference type="Gene3D" id="1.10.3720.10">
    <property type="entry name" value="MetI-like"/>
    <property type="match status" value="1"/>
</dbReference>
<comment type="caution">
    <text evidence="9">The sequence shown here is derived from an EMBL/GenBank/DDBJ whole genome shotgun (WGS) entry which is preliminary data.</text>
</comment>
<dbReference type="Proteomes" id="UP000295064">
    <property type="component" value="Unassembled WGS sequence"/>
</dbReference>
<dbReference type="AlphaFoldDB" id="A0A4R6M1R2"/>
<evidence type="ECO:0000256" key="2">
    <source>
        <dbReference type="ARBA" id="ARBA00022448"/>
    </source>
</evidence>